<dbReference type="KEGG" id="mana:MAMMFC1_01716"/>
<keyword evidence="3" id="KW-1185">Reference proteome</keyword>
<feature type="region of interest" description="Disordered" evidence="1">
    <location>
        <begin position="222"/>
        <end position="263"/>
    </location>
</feature>
<evidence type="ECO:0000313" key="3">
    <source>
        <dbReference type="Proteomes" id="UP000276437"/>
    </source>
</evidence>
<reference evidence="2 3" key="1">
    <citation type="journal article" date="2018" name="Int. J. Syst. Evol. Microbiol.">
        <title>Methylomusa anaerophila gen. nov., sp. nov., an anaerobic methanol-utilizing bacterium isolated from a microbial fuel cell.</title>
        <authorList>
            <person name="Amano N."/>
            <person name="Yamamuro A."/>
            <person name="Miyahara M."/>
            <person name="Kouzuma A."/>
            <person name="Abe T."/>
            <person name="Watanabe K."/>
        </authorList>
    </citation>
    <scope>NUCLEOTIDE SEQUENCE [LARGE SCALE GENOMIC DNA]</scope>
    <source>
        <strain evidence="2 3">MMFC1</strain>
    </source>
</reference>
<evidence type="ECO:0008006" key="4">
    <source>
        <dbReference type="Google" id="ProtNLM"/>
    </source>
</evidence>
<dbReference type="EMBL" id="AP018449">
    <property type="protein sequence ID" value="BBB91048.1"/>
    <property type="molecule type" value="Genomic_DNA"/>
</dbReference>
<dbReference type="AlphaFoldDB" id="A0A348AJ00"/>
<sequence>MSMRAEEIKKRRQQEQGVKQYRYLKLIEMRAVDGEEGVYEFSFSSETPVQRWWGTEVLGHDPGEPKLERLKTVGSFLFAHGRDPNHGLVPLGPIVDAWQDEQARTCRVKVQFDGDGQAQIIKGKVDNKSLRGISMGYIINSYTVVEPGKTVRGFTGPCEIAIDWEPLEVSLEPVAADPNVGIGRSVEPDETDIAGIVTDILKNDESIRSLFKSAPITVQVEAVSAQPQAQNKQEERRSEESMPETNTQTDTTTQTSEEVRAQETQRTLEITELCRNFPQLELDTTEFIRSGATVAEVNKEIVHRLAKQRTPIGTPAIEVGQEDVDKFRAAASDAMSFRAGLSVEKPAAGFEELRGMTMIDLARECYQRTHGKAFRGYDRKGLVRAVISSSDFPNVLSNVANKSLMTAYQTAPTTYQQWTKRGNLNDYKPALRVQVSEAPLLRKVGKGGEYKYVAMSDAGEYIQLEKYGELFSLTREDIINDDLQALTDIPTKFGSAARITINYSVYSILSGNPKMADGNQLFSATHANIEAVEKAAPSKDTFKAAFTSMAKQKGLQKKDAVPLNITPAFWIGPVALKFDALQLVRSTVDVGANNAAVNVFQDLLTVVADAQLDAVDPDAYYFATSPGFIDTIEVAFLNGVDTPYIETQPGFEVDGITYKVRSEFGVKALDYRGLYKNPGK</sequence>
<protein>
    <recommendedName>
        <fullName evidence="4">Caudovirus prohead protease</fullName>
    </recommendedName>
</protein>
<dbReference type="RefSeq" id="WP_126308114.1">
    <property type="nucleotide sequence ID" value="NZ_AP018449.1"/>
</dbReference>
<feature type="compositionally biased region" description="Low complexity" evidence="1">
    <location>
        <begin position="245"/>
        <end position="255"/>
    </location>
</feature>
<proteinExistence type="predicted"/>
<dbReference type="Pfam" id="PF25209">
    <property type="entry name" value="Phage_capsid_4"/>
    <property type="match status" value="1"/>
</dbReference>
<name>A0A348AJ00_9FIRM</name>
<dbReference type="Proteomes" id="UP000276437">
    <property type="component" value="Chromosome"/>
</dbReference>
<organism evidence="2 3">
    <name type="scientific">Methylomusa anaerophila</name>
    <dbReference type="NCBI Taxonomy" id="1930071"/>
    <lineage>
        <taxon>Bacteria</taxon>
        <taxon>Bacillati</taxon>
        <taxon>Bacillota</taxon>
        <taxon>Negativicutes</taxon>
        <taxon>Selenomonadales</taxon>
        <taxon>Sporomusaceae</taxon>
        <taxon>Methylomusa</taxon>
    </lineage>
</organism>
<dbReference type="OrthoDB" id="9806592at2"/>
<gene>
    <name evidence="2" type="ORF">MAMMFC1_01716</name>
</gene>
<dbReference type="NCBIfam" id="NF045541">
    <property type="entry name" value="scaf_prot_MCP2"/>
    <property type="match status" value="1"/>
</dbReference>
<evidence type="ECO:0000256" key="1">
    <source>
        <dbReference type="SAM" id="MobiDB-lite"/>
    </source>
</evidence>
<evidence type="ECO:0000313" key="2">
    <source>
        <dbReference type="EMBL" id="BBB91048.1"/>
    </source>
</evidence>
<accession>A0A348AJ00</accession>